<dbReference type="AlphaFoldDB" id="A0A5J9SYG3"/>
<dbReference type="Gene3D" id="3.30.30.10">
    <property type="entry name" value="Knottin, scorpion toxin-like"/>
    <property type="match status" value="1"/>
</dbReference>
<dbReference type="Pfam" id="PF00304">
    <property type="entry name" value="Gamma-thionin"/>
    <property type="match status" value="1"/>
</dbReference>
<evidence type="ECO:0000256" key="3">
    <source>
        <dbReference type="SAM" id="SignalP"/>
    </source>
</evidence>
<dbReference type="GO" id="GO:0006952">
    <property type="term" value="P:defense response"/>
    <property type="evidence" value="ECO:0007669"/>
    <property type="project" value="InterPro"/>
</dbReference>
<feature type="signal peptide" evidence="3">
    <location>
        <begin position="1"/>
        <end position="29"/>
    </location>
</feature>
<dbReference type="PRINTS" id="PR00288">
    <property type="entry name" value="PUROTHIONIN"/>
</dbReference>
<dbReference type="InterPro" id="IPR036574">
    <property type="entry name" value="Scorpion_toxin-like_sf"/>
</dbReference>
<protein>
    <recommendedName>
        <fullName evidence="4">Knottins-like domain-containing protein</fullName>
    </recommendedName>
</protein>
<evidence type="ECO:0000259" key="4">
    <source>
        <dbReference type="SMART" id="SM00505"/>
    </source>
</evidence>
<evidence type="ECO:0000313" key="6">
    <source>
        <dbReference type="Proteomes" id="UP000324897"/>
    </source>
</evidence>
<dbReference type="PROSITE" id="PS00940">
    <property type="entry name" value="GAMMA_THIONIN"/>
    <property type="match status" value="1"/>
</dbReference>
<keyword evidence="1 3" id="KW-0732">Signal</keyword>
<dbReference type="Gramene" id="TVU04054">
    <property type="protein sequence ID" value="TVU04054"/>
    <property type="gene ID" value="EJB05_50387"/>
</dbReference>
<dbReference type="Proteomes" id="UP000324897">
    <property type="component" value="Unassembled WGS sequence"/>
</dbReference>
<name>A0A5J9SYG3_9POAL</name>
<organism evidence="5 6">
    <name type="scientific">Eragrostis curvula</name>
    <name type="common">weeping love grass</name>
    <dbReference type="NCBI Taxonomy" id="38414"/>
    <lineage>
        <taxon>Eukaryota</taxon>
        <taxon>Viridiplantae</taxon>
        <taxon>Streptophyta</taxon>
        <taxon>Embryophyta</taxon>
        <taxon>Tracheophyta</taxon>
        <taxon>Spermatophyta</taxon>
        <taxon>Magnoliopsida</taxon>
        <taxon>Liliopsida</taxon>
        <taxon>Poales</taxon>
        <taxon>Poaceae</taxon>
        <taxon>PACMAD clade</taxon>
        <taxon>Chloridoideae</taxon>
        <taxon>Eragrostideae</taxon>
        <taxon>Eragrostidinae</taxon>
        <taxon>Eragrostis</taxon>
    </lineage>
</organism>
<dbReference type="EMBL" id="RWGY01000106">
    <property type="protein sequence ID" value="TVU04054.1"/>
    <property type="molecule type" value="Genomic_DNA"/>
</dbReference>
<gene>
    <name evidence="5" type="ORF">EJB05_50387</name>
</gene>
<evidence type="ECO:0000256" key="1">
    <source>
        <dbReference type="ARBA" id="ARBA00022729"/>
    </source>
</evidence>
<sequence>MEPSRAKLSAAVLLLLLALAADMGPRVQAGECLSRSRSFRGLCFSSHRCANACRQEGYSGGSCRGLYFRCFCITPCTTASVPEP</sequence>
<reference evidence="5 6" key="1">
    <citation type="journal article" date="2019" name="Sci. Rep.">
        <title>A high-quality genome of Eragrostis curvula grass provides insights into Poaceae evolution and supports new strategies to enhance forage quality.</title>
        <authorList>
            <person name="Carballo J."/>
            <person name="Santos B.A.C.M."/>
            <person name="Zappacosta D."/>
            <person name="Garbus I."/>
            <person name="Selva J.P."/>
            <person name="Gallo C.A."/>
            <person name="Diaz A."/>
            <person name="Albertini E."/>
            <person name="Caccamo M."/>
            <person name="Echenique V."/>
        </authorList>
    </citation>
    <scope>NUCLEOTIDE SEQUENCE [LARGE SCALE GENOMIC DNA]</scope>
    <source>
        <strain evidence="6">cv. Victoria</strain>
        <tissue evidence="5">Leaf</tissue>
    </source>
</reference>
<dbReference type="SMART" id="SM00505">
    <property type="entry name" value="Knot1"/>
    <property type="match status" value="1"/>
</dbReference>
<dbReference type="InterPro" id="IPR003614">
    <property type="entry name" value="Knottins"/>
</dbReference>
<dbReference type="PANTHER" id="PTHR33147">
    <property type="entry name" value="DEFENSIN-LIKE PROTEIN 1"/>
    <property type="match status" value="1"/>
</dbReference>
<dbReference type="OrthoDB" id="679888at2759"/>
<feature type="non-terminal residue" evidence="5">
    <location>
        <position position="1"/>
    </location>
</feature>
<proteinExistence type="predicted"/>
<comment type="caution">
    <text evidence="5">The sequence shown here is derived from an EMBL/GenBank/DDBJ whole genome shotgun (WGS) entry which is preliminary data.</text>
</comment>
<dbReference type="CDD" id="cd00107">
    <property type="entry name" value="Knot1"/>
    <property type="match status" value="1"/>
</dbReference>
<evidence type="ECO:0000313" key="5">
    <source>
        <dbReference type="EMBL" id="TVU04054.1"/>
    </source>
</evidence>
<dbReference type="SUPFAM" id="SSF57095">
    <property type="entry name" value="Scorpion toxin-like"/>
    <property type="match status" value="1"/>
</dbReference>
<feature type="chain" id="PRO_5023808129" description="Knottins-like domain-containing protein" evidence="3">
    <location>
        <begin position="30"/>
        <end position="84"/>
    </location>
</feature>
<evidence type="ECO:0000256" key="2">
    <source>
        <dbReference type="ARBA" id="ARBA00023157"/>
    </source>
</evidence>
<dbReference type="InterPro" id="IPR008176">
    <property type="entry name" value="Defensin_plant"/>
</dbReference>
<keyword evidence="6" id="KW-1185">Reference proteome</keyword>
<accession>A0A5J9SYG3</accession>
<dbReference type="PANTHER" id="PTHR33147:SF130">
    <property type="entry name" value="DEFENSIN-LIKE PROTEIN 1"/>
    <property type="match status" value="1"/>
</dbReference>
<keyword evidence="2" id="KW-1015">Disulfide bond</keyword>
<feature type="domain" description="Knottins-like" evidence="4">
    <location>
        <begin position="31"/>
        <end position="76"/>
    </location>
</feature>